<reference evidence="3" key="1">
    <citation type="submission" date="2018-07" db="EMBL/GenBank/DDBJ databases">
        <authorList>
            <person name="Ashton P.M."/>
            <person name="Dallman T."/>
            <person name="Nair S."/>
            <person name="De Pinna E."/>
            <person name="Peters T."/>
            <person name="Grant K."/>
        </authorList>
    </citation>
    <scope>NUCLEOTIDE SEQUENCE</scope>
    <source>
        <strain evidence="3">152466</strain>
    </source>
</reference>
<evidence type="ECO:0000313" key="3">
    <source>
        <dbReference type="EMBL" id="EBS2302662.1"/>
    </source>
</evidence>
<feature type="region of interest" description="Disordered" evidence="1">
    <location>
        <begin position="1"/>
        <end position="31"/>
    </location>
</feature>
<dbReference type="InterPro" id="IPR051934">
    <property type="entry name" value="Phage_Tail_Fiber_Structural"/>
</dbReference>
<dbReference type="PANTHER" id="PTHR35191">
    <property type="entry name" value="PROPHAGE SIDE TAIL FIBER PROTEIN HOMOLOG STFQ-RELATED"/>
    <property type="match status" value="1"/>
</dbReference>
<dbReference type="InterPro" id="IPR011083">
    <property type="entry name" value="Phage_tail_collar_dom"/>
</dbReference>
<dbReference type="AlphaFoldDB" id="A0A5U9ICB2"/>
<feature type="domain" description="Phage tail collar" evidence="2">
    <location>
        <begin position="211"/>
        <end position="258"/>
    </location>
</feature>
<protein>
    <submittedName>
        <fullName evidence="3">Tail fiber protein</fullName>
    </submittedName>
</protein>
<feature type="region of interest" description="Disordered" evidence="1">
    <location>
        <begin position="275"/>
        <end position="296"/>
    </location>
</feature>
<proteinExistence type="predicted"/>
<dbReference type="InterPro" id="IPR037053">
    <property type="entry name" value="Phage_tail_collar_dom_sf"/>
</dbReference>
<feature type="compositionally biased region" description="Polar residues" evidence="1">
    <location>
        <begin position="283"/>
        <end position="296"/>
    </location>
</feature>
<dbReference type="Pfam" id="PF07484">
    <property type="entry name" value="Collar"/>
    <property type="match status" value="1"/>
</dbReference>
<sequence length="391" mass="41768">MHRIDTPTAQKDKFGQGKNGFTNGDPATGRRATDLNSDMWDAVQEEVCTVIEAAGIPLSKGEHTQLHAAIDRLIAEQVKTRLEKNQNGADIPDKSLFVRNIGALPANGTAVAANRLASRGRLPALTGTTRGSDSGLIMGEVYNNGYPTQYGNILRLTGTGDGEILIGWSGVNGAPAPAYIRSHRDTADAEWSEWAMFYTSLNPPPDSYPVGAAIAWPSDATPAGYALMQGQSFDKSAYPLLAIAYPSGVIPDMRGWTIKGKPASGRAVLSQEMDGNKRHSHTARAQDTDLGTKNTSSFDYGTKSTNTTGGHTHQFGGYINSYWGDSNHTSFQPGGGAWTQAAGDHAHTVYIGGHEHTMYIGPHGHVVIVDADGNAETTVKNIAFNYIVRLA</sequence>
<organism evidence="3">
    <name type="scientific">Salmonella enterica subsp. enterica serovar Saintpaul</name>
    <dbReference type="NCBI Taxonomy" id="90105"/>
    <lineage>
        <taxon>Bacteria</taxon>
        <taxon>Pseudomonadati</taxon>
        <taxon>Pseudomonadota</taxon>
        <taxon>Gammaproteobacteria</taxon>
        <taxon>Enterobacterales</taxon>
        <taxon>Enterobacteriaceae</taxon>
        <taxon>Salmonella</taxon>
    </lineage>
</organism>
<accession>A0A5U9ICB2</accession>
<evidence type="ECO:0000259" key="2">
    <source>
        <dbReference type="Pfam" id="PF07484"/>
    </source>
</evidence>
<dbReference type="EMBL" id="AAGUVH010000054">
    <property type="protein sequence ID" value="EBS2302662.1"/>
    <property type="molecule type" value="Genomic_DNA"/>
</dbReference>
<name>A0A5U9ICB2_SALET</name>
<gene>
    <name evidence="3" type="ORF">DRT62_23590</name>
</gene>
<evidence type="ECO:0000256" key="1">
    <source>
        <dbReference type="SAM" id="MobiDB-lite"/>
    </source>
</evidence>
<comment type="caution">
    <text evidence="3">The sequence shown here is derived from an EMBL/GenBank/DDBJ whole genome shotgun (WGS) entry which is preliminary data.</text>
</comment>
<dbReference type="Gene3D" id="3.90.1340.10">
    <property type="entry name" value="Phage tail collar domain"/>
    <property type="match status" value="1"/>
</dbReference>
<dbReference type="SUPFAM" id="SSF88874">
    <property type="entry name" value="Receptor-binding domain of short tail fibre protein gp12"/>
    <property type="match status" value="1"/>
</dbReference>
<dbReference type="PANTHER" id="PTHR35191:SF1">
    <property type="entry name" value="PROPHAGE SIDE TAIL FIBER PROTEIN HOMOLOG STFQ-RELATED"/>
    <property type="match status" value="1"/>
</dbReference>